<keyword evidence="9" id="KW-1185">Reference proteome</keyword>
<feature type="transmembrane region" description="Helical" evidence="7">
    <location>
        <begin position="142"/>
        <end position="162"/>
    </location>
</feature>
<dbReference type="GO" id="GO:0022857">
    <property type="term" value="F:transmembrane transporter activity"/>
    <property type="evidence" value="ECO:0007669"/>
    <property type="project" value="InterPro"/>
</dbReference>
<accession>A0A3M7MBQ8</accession>
<reference evidence="8 9" key="1">
    <citation type="journal article" date="2014" name="PLoS ONE">
        <title>De novo Genome Assembly of the Fungal Plant Pathogen Pyrenophora semeniperda.</title>
        <authorList>
            <person name="Soliai M.M."/>
            <person name="Meyer S.E."/>
            <person name="Udall J.A."/>
            <person name="Elzinga D.E."/>
            <person name="Hermansen R.A."/>
            <person name="Bodily P.M."/>
            <person name="Hart A.A."/>
            <person name="Coleman C.E."/>
        </authorList>
    </citation>
    <scope>NUCLEOTIDE SEQUENCE [LARGE SCALE GENOMIC DNA]</scope>
    <source>
        <strain evidence="8 9">CCB06</strain>
        <tissue evidence="8">Mycelium</tissue>
    </source>
</reference>
<dbReference type="InterPro" id="IPR000109">
    <property type="entry name" value="POT_fam"/>
</dbReference>
<evidence type="ECO:0000256" key="3">
    <source>
        <dbReference type="ARBA" id="ARBA00022692"/>
    </source>
</evidence>
<comment type="subcellular location">
    <subcellularLocation>
        <location evidence="1">Membrane</location>
        <topology evidence="1">Multi-pass membrane protein</topology>
    </subcellularLocation>
</comment>
<keyword evidence="5 7" id="KW-0472">Membrane</keyword>
<dbReference type="Proteomes" id="UP000265663">
    <property type="component" value="Unassembled WGS sequence"/>
</dbReference>
<evidence type="ECO:0000256" key="1">
    <source>
        <dbReference type="ARBA" id="ARBA00004141"/>
    </source>
</evidence>
<keyword evidence="4 7" id="KW-1133">Transmembrane helix</keyword>
<evidence type="ECO:0000256" key="7">
    <source>
        <dbReference type="SAM" id="Phobius"/>
    </source>
</evidence>
<feature type="compositionally biased region" description="Polar residues" evidence="6">
    <location>
        <begin position="252"/>
        <end position="266"/>
    </location>
</feature>
<dbReference type="InterPro" id="IPR036259">
    <property type="entry name" value="MFS_trans_sf"/>
</dbReference>
<evidence type="ECO:0000256" key="6">
    <source>
        <dbReference type="SAM" id="MobiDB-lite"/>
    </source>
</evidence>
<protein>
    <submittedName>
        <fullName evidence="8">Oligopeptide transporter</fullName>
    </submittedName>
</protein>
<name>A0A3M7MBQ8_9PLEO</name>
<feature type="transmembrane region" description="Helical" evidence="7">
    <location>
        <begin position="174"/>
        <end position="193"/>
    </location>
</feature>
<proteinExistence type="inferred from homology"/>
<evidence type="ECO:0000256" key="4">
    <source>
        <dbReference type="ARBA" id="ARBA00022989"/>
    </source>
</evidence>
<feature type="region of interest" description="Disordered" evidence="6">
    <location>
        <begin position="249"/>
        <end position="285"/>
    </location>
</feature>
<dbReference type="OrthoDB" id="8904098at2759"/>
<keyword evidence="3 7" id="KW-0812">Transmembrane</keyword>
<evidence type="ECO:0000256" key="5">
    <source>
        <dbReference type="ARBA" id="ARBA00023136"/>
    </source>
</evidence>
<evidence type="ECO:0000313" key="8">
    <source>
        <dbReference type="EMBL" id="RMZ71907.1"/>
    </source>
</evidence>
<organism evidence="8 9">
    <name type="scientific">Pyrenophora seminiperda CCB06</name>
    <dbReference type="NCBI Taxonomy" id="1302712"/>
    <lineage>
        <taxon>Eukaryota</taxon>
        <taxon>Fungi</taxon>
        <taxon>Dikarya</taxon>
        <taxon>Ascomycota</taxon>
        <taxon>Pezizomycotina</taxon>
        <taxon>Dothideomycetes</taxon>
        <taxon>Pleosporomycetidae</taxon>
        <taxon>Pleosporales</taxon>
        <taxon>Pleosporineae</taxon>
        <taxon>Pleosporaceae</taxon>
        <taxon>Pyrenophora</taxon>
    </lineage>
</organism>
<dbReference type="EMBL" id="KE747828">
    <property type="protein sequence ID" value="RMZ71907.1"/>
    <property type="molecule type" value="Genomic_DNA"/>
</dbReference>
<evidence type="ECO:0000256" key="2">
    <source>
        <dbReference type="ARBA" id="ARBA00005982"/>
    </source>
</evidence>
<dbReference type="Pfam" id="PF00854">
    <property type="entry name" value="PTR2"/>
    <property type="match status" value="1"/>
</dbReference>
<dbReference type="PANTHER" id="PTHR11654">
    <property type="entry name" value="OLIGOPEPTIDE TRANSPORTER-RELATED"/>
    <property type="match status" value="1"/>
</dbReference>
<feature type="transmembrane region" description="Helical" evidence="7">
    <location>
        <begin position="65"/>
        <end position="87"/>
    </location>
</feature>
<dbReference type="GO" id="GO:0016020">
    <property type="term" value="C:membrane"/>
    <property type="evidence" value="ECO:0007669"/>
    <property type="project" value="UniProtKB-SubCell"/>
</dbReference>
<evidence type="ECO:0000313" key="9">
    <source>
        <dbReference type="Proteomes" id="UP000265663"/>
    </source>
</evidence>
<dbReference type="AlphaFoldDB" id="A0A3M7MBQ8"/>
<comment type="similarity">
    <text evidence="2">Belongs to the major facilitator superfamily. Proton-dependent oligopeptide transporter (POT/PTR) (TC 2.A.17) family.</text>
</comment>
<sequence>MFYICFDQMQNNLISQAGQMQTNGTPNDLLPAMNQVGCIVLGPLIQEVFYPFLHRRRIYPTAVSRITVGFAFVTLSMLYATVVQLFIYRSPPCYDEPGSCGHNEINVWIQAPLYFLISAGEIFAYVTALEYAYDHSPKAMKVVVQAIGLLVGSLGSACAMALTPVARNPYLVTFYASLTGSMAVTTVIFWALFHKHDGSPACEESTADPSIALPGVTQRVDTHPAANRVSDEAPLLKLVDTGGPIKLHSENDYSPQTFQRQSQPTSLTPPLPRKSSRRQRGASNRIGFVSRVAPSTSVVGLHGQLTSVPNHHLSPQPVGGLASSVAATSAPLLCIKDTAKRLDNNKPSRN</sequence>
<gene>
    <name evidence="8" type="ORF">GMOD_00009265</name>
</gene>
<feature type="transmembrane region" description="Helical" evidence="7">
    <location>
        <begin position="107"/>
        <end position="130"/>
    </location>
</feature>
<dbReference type="Gene3D" id="1.20.1250.20">
    <property type="entry name" value="MFS general substrate transporter like domains"/>
    <property type="match status" value="1"/>
</dbReference>